<feature type="transmembrane region" description="Helical" evidence="1">
    <location>
        <begin position="12"/>
        <end position="37"/>
    </location>
</feature>
<feature type="transmembrane region" description="Helical" evidence="1">
    <location>
        <begin position="155"/>
        <end position="177"/>
    </location>
</feature>
<evidence type="ECO:0000313" key="2">
    <source>
        <dbReference type="EMBL" id="MEC4722344.1"/>
    </source>
</evidence>
<feature type="transmembrane region" description="Helical" evidence="1">
    <location>
        <begin position="77"/>
        <end position="96"/>
    </location>
</feature>
<feature type="transmembrane region" description="Helical" evidence="1">
    <location>
        <begin position="49"/>
        <end position="71"/>
    </location>
</feature>
<keyword evidence="1" id="KW-0812">Transmembrane</keyword>
<sequence length="208" mass="21112">MTSLWNSLWPWMAVAGAGALHGLNPATGWMFAAALGVRSHDRMQALRALIPIAVGHAGAIGLVAAALVLGLRMDRVALQFMAAGLFVIVAGFHLLGRMPAAARKTAGHAGLALWSFMMATMHGAGLMLLPSLFAICSGNASTGEITASDSLLPALGAIGLHTIVMVVVSGLAAAGICRGADAFARLHSGIKRKPGAASSLANRGGVDT</sequence>
<proteinExistence type="predicted"/>
<feature type="transmembrane region" description="Helical" evidence="1">
    <location>
        <begin position="108"/>
        <end position="135"/>
    </location>
</feature>
<keyword evidence="1" id="KW-0472">Membrane</keyword>
<dbReference type="Proteomes" id="UP001352263">
    <property type="component" value="Unassembled WGS sequence"/>
</dbReference>
<comment type="caution">
    <text evidence="2">The sequence shown here is derived from an EMBL/GenBank/DDBJ whole genome shotgun (WGS) entry which is preliminary data.</text>
</comment>
<keyword evidence="1" id="KW-1133">Transmembrane helix</keyword>
<organism evidence="2 3">
    <name type="scientific">Noviherbaspirillum album</name>
    <dbReference type="NCBI Taxonomy" id="3080276"/>
    <lineage>
        <taxon>Bacteria</taxon>
        <taxon>Pseudomonadati</taxon>
        <taxon>Pseudomonadota</taxon>
        <taxon>Betaproteobacteria</taxon>
        <taxon>Burkholderiales</taxon>
        <taxon>Oxalobacteraceae</taxon>
        <taxon>Noviherbaspirillum</taxon>
    </lineage>
</organism>
<evidence type="ECO:0000256" key="1">
    <source>
        <dbReference type="SAM" id="Phobius"/>
    </source>
</evidence>
<keyword evidence="3" id="KW-1185">Reference proteome</keyword>
<accession>A0ABU6JF99</accession>
<evidence type="ECO:0000313" key="3">
    <source>
        <dbReference type="Proteomes" id="UP001352263"/>
    </source>
</evidence>
<dbReference type="RefSeq" id="WP_326509017.1">
    <property type="nucleotide sequence ID" value="NZ_JAWIIV010000028.1"/>
</dbReference>
<dbReference type="EMBL" id="JAWIIV010000028">
    <property type="protein sequence ID" value="MEC4722344.1"/>
    <property type="molecule type" value="Genomic_DNA"/>
</dbReference>
<protein>
    <submittedName>
        <fullName evidence="2">Uncharacterized protein</fullName>
    </submittedName>
</protein>
<name>A0ABU6JF99_9BURK</name>
<reference evidence="2 3" key="1">
    <citation type="submission" date="2023-10" db="EMBL/GenBank/DDBJ databases">
        <title>Noviherbaspirillum sp. CPCC 100848 genome assembly.</title>
        <authorList>
            <person name="Li X.Y."/>
            <person name="Fang X.M."/>
        </authorList>
    </citation>
    <scope>NUCLEOTIDE SEQUENCE [LARGE SCALE GENOMIC DNA]</scope>
    <source>
        <strain evidence="2 3">CPCC 100848</strain>
    </source>
</reference>
<gene>
    <name evidence="2" type="ORF">RY831_24580</name>
</gene>